<feature type="repeat" description="ANK" evidence="6">
    <location>
        <begin position="74"/>
        <end position="98"/>
    </location>
</feature>
<dbReference type="Pfam" id="PF12796">
    <property type="entry name" value="Ank_2"/>
    <property type="match status" value="1"/>
</dbReference>
<evidence type="ECO:0000256" key="5">
    <source>
        <dbReference type="ARBA" id="ARBA00023125"/>
    </source>
</evidence>
<name>A0AAN7LNE8_TRANT</name>
<dbReference type="SUPFAM" id="SSF48403">
    <property type="entry name" value="Ankyrin repeat"/>
    <property type="match status" value="1"/>
</dbReference>
<comment type="caution">
    <text evidence="10">The sequence shown here is derived from an EMBL/GenBank/DDBJ whole genome shotgun (WGS) entry which is preliminary data.</text>
</comment>
<feature type="domain" description="C3H1-type" evidence="9">
    <location>
        <begin position="246"/>
        <end position="273"/>
    </location>
</feature>
<protein>
    <recommendedName>
        <fullName evidence="9">C3H1-type domain-containing protein</fullName>
    </recommendedName>
</protein>
<dbReference type="EMBL" id="JAXQNO010000015">
    <property type="protein sequence ID" value="KAK4782917.1"/>
    <property type="molecule type" value="Genomic_DNA"/>
</dbReference>
<dbReference type="InterPro" id="IPR045234">
    <property type="entry name" value="Unkempt-like"/>
</dbReference>
<dbReference type="Gene3D" id="3.30.1370.210">
    <property type="match status" value="1"/>
</dbReference>
<dbReference type="GO" id="GO:0006355">
    <property type="term" value="P:regulation of DNA-templated transcription"/>
    <property type="evidence" value="ECO:0007669"/>
    <property type="project" value="UniProtKB-ARBA"/>
</dbReference>
<dbReference type="Proteomes" id="UP001346149">
    <property type="component" value="Unassembled WGS sequence"/>
</dbReference>
<evidence type="ECO:0000259" key="9">
    <source>
        <dbReference type="PROSITE" id="PS50103"/>
    </source>
</evidence>
<dbReference type="PROSITE" id="PS50088">
    <property type="entry name" value="ANK_REPEAT"/>
    <property type="match status" value="1"/>
</dbReference>
<dbReference type="Pfam" id="PF25512">
    <property type="entry name" value="zf-CCCH_AtC3H23"/>
    <property type="match status" value="1"/>
</dbReference>
<dbReference type="InterPro" id="IPR000571">
    <property type="entry name" value="Znf_CCCH"/>
</dbReference>
<evidence type="ECO:0000256" key="1">
    <source>
        <dbReference type="ARBA" id="ARBA00022723"/>
    </source>
</evidence>
<organism evidence="10 11">
    <name type="scientific">Trapa natans</name>
    <name type="common">Water chestnut</name>
    <dbReference type="NCBI Taxonomy" id="22666"/>
    <lineage>
        <taxon>Eukaryota</taxon>
        <taxon>Viridiplantae</taxon>
        <taxon>Streptophyta</taxon>
        <taxon>Embryophyta</taxon>
        <taxon>Tracheophyta</taxon>
        <taxon>Spermatophyta</taxon>
        <taxon>Magnoliopsida</taxon>
        <taxon>eudicotyledons</taxon>
        <taxon>Gunneridae</taxon>
        <taxon>Pentapetalae</taxon>
        <taxon>rosids</taxon>
        <taxon>malvids</taxon>
        <taxon>Myrtales</taxon>
        <taxon>Lythraceae</taxon>
        <taxon>Trapa</taxon>
    </lineage>
</organism>
<evidence type="ECO:0000256" key="4">
    <source>
        <dbReference type="ARBA" id="ARBA00022833"/>
    </source>
</evidence>
<dbReference type="PROSITE" id="PS50103">
    <property type="entry name" value="ZF_C3H1"/>
    <property type="match status" value="1"/>
</dbReference>
<keyword evidence="5" id="KW-0238">DNA-binding</keyword>
<reference evidence="10 11" key="1">
    <citation type="journal article" date="2023" name="Hortic Res">
        <title>Pangenome of water caltrop reveals structural variations and asymmetric subgenome divergence after allopolyploidization.</title>
        <authorList>
            <person name="Zhang X."/>
            <person name="Chen Y."/>
            <person name="Wang L."/>
            <person name="Yuan Y."/>
            <person name="Fang M."/>
            <person name="Shi L."/>
            <person name="Lu R."/>
            <person name="Comes H.P."/>
            <person name="Ma Y."/>
            <person name="Chen Y."/>
            <person name="Huang G."/>
            <person name="Zhou Y."/>
            <person name="Zheng Z."/>
            <person name="Qiu Y."/>
        </authorList>
    </citation>
    <scope>NUCLEOTIDE SEQUENCE [LARGE SCALE GENOMIC DNA]</scope>
    <source>
        <strain evidence="10">F231</strain>
    </source>
</reference>
<dbReference type="Gene3D" id="1.25.40.20">
    <property type="entry name" value="Ankyrin repeat-containing domain"/>
    <property type="match status" value="2"/>
</dbReference>
<evidence type="ECO:0000256" key="2">
    <source>
        <dbReference type="ARBA" id="ARBA00022737"/>
    </source>
</evidence>
<sequence>MCSGSKSKPCPSSFSLAGESQMEQVPCKFSILLELAASDDLTAFKNEVENKGCDVDEPCYWYGRSISSKKMGFSQRTPLMMASMFGSLDVLKYILETGKANVNRASGSDQATALHCAVSGGSHGLHQAVRILLNSDADPTCLDCNGNKPVDLVALVLRPSRRKALKLLLKGEVFVEEEKPVTPEKKEYPVDILLPDINNGMYSSDEFRMYSFKVKPCSRAYSHDWTECPFLHPGENARRRDPRKYPYSCVPCPDFRKGSCPKGDVCEYAHGVFESWLHPAQYKTRLCKDETGCARKVCFFAHKPEELRPVYASTGSALPSPKSFSPQVSPMASQKNMGLWSSPPPALQLPGSRLKASLTARNIDVEMELLGLKNNQLLEEMSRVSSSPSYLNRDFSRLRDLQPTNYEDSLRSLDPTARCHMMPNGGSNHSASQFQSPVGLHIQQNVAQLWPSSLASSPMRTSAFGFNSSSAVATAVMNSRSAAMMKRSLSLIDRASATQEPLSPANSMVQSRFSGWDSGQGDELNKLRKSYSFRNSMNRTDLADEPDVSWVNSLVRDVPQGEQGRENQPKSDIALPWSVDQLYGDQEQIVAI</sequence>
<dbReference type="GO" id="GO:0008270">
    <property type="term" value="F:zinc ion binding"/>
    <property type="evidence" value="ECO:0007669"/>
    <property type="project" value="UniProtKB-KW"/>
</dbReference>
<accession>A0AAN7LNE8</accession>
<dbReference type="InterPro" id="IPR057444">
    <property type="entry name" value="Znf-CCCH_AtC3H23-like"/>
</dbReference>
<dbReference type="InterPro" id="IPR002110">
    <property type="entry name" value="Ankyrin_rpt"/>
</dbReference>
<keyword evidence="1 7" id="KW-0479">Metal-binding</keyword>
<evidence type="ECO:0000256" key="8">
    <source>
        <dbReference type="SAM" id="MobiDB-lite"/>
    </source>
</evidence>
<dbReference type="SMART" id="SM00356">
    <property type="entry name" value="ZnF_C3H1"/>
    <property type="match status" value="2"/>
</dbReference>
<dbReference type="Pfam" id="PF00642">
    <property type="entry name" value="zf-CCCH"/>
    <property type="match status" value="1"/>
</dbReference>
<keyword evidence="6" id="KW-0040">ANK repeat</keyword>
<evidence type="ECO:0000313" key="11">
    <source>
        <dbReference type="Proteomes" id="UP001346149"/>
    </source>
</evidence>
<feature type="compositionally biased region" description="Polar residues" evidence="8">
    <location>
        <begin position="319"/>
        <end position="336"/>
    </location>
</feature>
<evidence type="ECO:0000313" key="10">
    <source>
        <dbReference type="EMBL" id="KAK4782917.1"/>
    </source>
</evidence>
<evidence type="ECO:0000256" key="6">
    <source>
        <dbReference type="PROSITE-ProRule" id="PRU00023"/>
    </source>
</evidence>
<dbReference type="PANTHER" id="PTHR14493:SF86">
    <property type="entry name" value="ZINC FINGER CCCH DOMAIN-CONTAINING PROTEIN 47"/>
    <property type="match status" value="1"/>
</dbReference>
<dbReference type="GO" id="GO:0003677">
    <property type="term" value="F:DNA binding"/>
    <property type="evidence" value="ECO:0007669"/>
    <property type="project" value="UniProtKB-KW"/>
</dbReference>
<dbReference type="FunFam" id="3.30.1370.210:FF:000009">
    <property type="entry name" value="Zinc finger CCCH domain-containing protein 66"/>
    <property type="match status" value="1"/>
</dbReference>
<keyword evidence="3 7" id="KW-0863">Zinc-finger</keyword>
<keyword evidence="11" id="KW-1185">Reference proteome</keyword>
<keyword evidence="4 7" id="KW-0862">Zinc</keyword>
<gene>
    <name evidence="10" type="ORF">SAY86_007291</name>
</gene>
<dbReference type="SMART" id="SM00248">
    <property type="entry name" value="ANK"/>
    <property type="match status" value="2"/>
</dbReference>
<feature type="region of interest" description="Disordered" evidence="8">
    <location>
        <begin position="319"/>
        <end position="342"/>
    </location>
</feature>
<evidence type="ECO:0000256" key="3">
    <source>
        <dbReference type="ARBA" id="ARBA00022771"/>
    </source>
</evidence>
<dbReference type="PROSITE" id="PS50297">
    <property type="entry name" value="ANK_REP_REGION"/>
    <property type="match status" value="1"/>
</dbReference>
<dbReference type="InterPro" id="IPR036770">
    <property type="entry name" value="Ankyrin_rpt-contain_sf"/>
</dbReference>
<evidence type="ECO:0000256" key="7">
    <source>
        <dbReference type="PROSITE-ProRule" id="PRU00723"/>
    </source>
</evidence>
<dbReference type="AlphaFoldDB" id="A0AAN7LNE8"/>
<proteinExistence type="predicted"/>
<feature type="zinc finger region" description="C3H1-type" evidence="7">
    <location>
        <begin position="246"/>
        <end position="273"/>
    </location>
</feature>
<dbReference type="PANTHER" id="PTHR14493">
    <property type="entry name" value="UNKEMPT FAMILY MEMBER"/>
    <property type="match status" value="1"/>
</dbReference>
<keyword evidence="2" id="KW-0677">Repeat</keyword>